<keyword evidence="3" id="KW-1185">Reference proteome</keyword>
<dbReference type="Proteomes" id="UP000256964">
    <property type="component" value="Unassembled WGS sequence"/>
</dbReference>
<evidence type="ECO:0000313" key="2">
    <source>
        <dbReference type="EMBL" id="RDX47054.1"/>
    </source>
</evidence>
<sequence length="850" mass="96567">MPPHQLDDIEELLQHVQFVSHLDNVPHSTLSEIEGEVARRADYEGLLAEALKSYLSGVGHPDSWGLREVLGETSFCEGEGDSLLRGRLFMRRVLGSDIVPTEPNWKIQIFCRHKNEGAAWSVLDMIPYPAPVEFAACFGHCTFVLDEGLRNLLREGPPFLQFQAWLHCGIWDAWNDDSLMPPAIIPYNLAGRLRDLQSAIHAPSSNEADEETDPNDWILPPCQPENESHQLHQIPLGVGPSRPVHRSADWVVILAYMHSVEAERLNLSLALWQAIRDILLTLIWFWKHRWLGINPQWQKWEQAVQCSTVFSRGDFPDQLPWVLNPPESRYDRLERVRPAMNTTSALSEILQEIAVVRLETREFTRSFAGDRYPLLVETCMEIDDRLLLTSLAVEYELSFRSEFDRDAARFTDDFINEMDCSPPDELWSAEILADMQDTSNYPLPGEDGHSTPPDPSEPLGSYDISLLELLRSREQTPSPTPSEVAREIDDMVALETWSLEDPWYQWYRELYADEEDLSEHPRASNPFNPIQEFEAMKTQFVAHVQLASWWTSGAEQLASRRPPMDPPEKHAASLYNLAMESETVRVYFFARWKAAPPTSGSLARPTQLVYYVRLEEPGAYLASITIPLGVNGFKGPDERLYDTILCAVDSGLTEECIYAEDVEDLLLLLRGLVRSDPAIPQDMAAELNARFIQLTQYERTPDPRNQLNEFHQLMTWARQTSDLKLTVVQALRLQCRTFSDEESVNALREVRDAWRVISRSTQAPGDEATHDATVSCPSLASGPIGQIYRIQRLRGRMSDDARLYAMFSSDPRELDDIVLDMSPAPRTLAAAAPPRVSLVVAVDPLWRGQV</sequence>
<dbReference type="AlphaFoldDB" id="A0A371D3E2"/>
<dbReference type="EMBL" id="KZ857422">
    <property type="protein sequence ID" value="RDX47054.1"/>
    <property type="molecule type" value="Genomic_DNA"/>
</dbReference>
<protein>
    <submittedName>
        <fullName evidence="2">Uncharacterized protein</fullName>
    </submittedName>
</protein>
<proteinExistence type="predicted"/>
<organism evidence="2 3">
    <name type="scientific">Lentinus brumalis</name>
    <dbReference type="NCBI Taxonomy" id="2498619"/>
    <lineage>
        <taxon>Eukaryota</taxon>
        <taxon>Fungi</taxon>
        <taxon>Dikarya</taxon>
        <taxon>Basidiomycota</taxon>
        <taxon>Agaricomycotina</taxon>
        <taxon>Agaricomycetes</taxon>
        <taxon>Polyporales</taxon>
        <taxon>Polyporaceae</taxon>
        <taxon>Lentinus</taxon>
    </lineage>
</organism>
<gene>
    <name evidence="2" type="ORF">OH76DRAFT_1419896</name>
</gene>
<evidence type="ECO:0000256" key="1">
    <source>
        <dbReference type="SAM" id="MobiDB-lite"/>
    </source>
</evidence>
<feature type="region of interest" description="Disordered" evidence="1">
    <location>
        <begin position="437"/>
        <end position="458"/>
    </location>
</feature>
<evidence type="ECO:0000313" key="3">
    <source>
        <dbReference type="Proteomes" id="UP000256964"/>
    </source>
</evidence>
<name>A0A371D3E2_9APHY</name>
<accession>A0A371D3E2</accession>
<reference evidence="2 3" key="1">
    <citation type="journal article" date="2018" name="Biotechnol. Biofuels">
        <title>Integrative visual omics of the white-rot fungus Polyporus brumalis exposes the biotechnological potential of its oxidative enzymes for delignifying raw plant biomass.</title>
        <authorList>
            <person name="Miyauchi S."/>
            <person name="Rancon A."/>
            <person name="Drula E."/>
            <person name="Hage H."/>
            <person name="Chaduli D."/>
            <person name="Favel A."/>
            <person name="Grisel S."/>
            <person name="Henrissat B."/>
            <person name="Herpoel-Gimbert I."/>
            <person name="Ruiz-Duenas F.J."/>
            <person name="Chevret D."/>
            <person name="Hainaut M."/>
            <person name="Lin J."/>
            <person name="Wang M."/>
            <person name="Pangilinan J."/>
            <person name="Lipzen A."/>
            <person name="Lesage-Meessen L."/>
            <person name="Navarro D."/>
            <person name="Riley R."/>
            <person name="Grigoriev I.V."/>
            <person name="Zhou S."/>
            <person name="Raouche S."/>
            <person name="Rosso M.N."/>
        </authorList>
    </citation>
    <scope>NUCLEOTIDE SEQUENCE [LARGE SCALE GENOMIC DNA]</scope>
    <source>
        <strain evidence="2 3">BRFM 1820</strain>
    </source>
</reference>
<dbReference type="OrthoDB" id="10676820at2759"/>